<accession>A0A8X6NZ23</accession>
<organism evidence="1 2">
    <name type="scientific">Nephila pilipes</name>
    <name type="common">Giant wood spider</name>
    <name type="synonym">Nephila maculata</name>
    <dbReference type="NCBI Taxonomy" id="299642"/>
    <lineage>
        <taxon>Eukaryota</taxon>
        <taxon>Metazoa</taxon>
        <taxon>Ecdysozoa</taxon>
        <taxon>Arthropoda</taxon>
        <taxon>Chelicerata</taxon>
        <taxon>Arachnida</taxon>
        <taxon>Araneae</taxon>
        <taxon>Araneomorphae</taxon>
        <taxon>Entelegynae</taxon>
        <taxon>Araneoidea</taxon>
        <taxon>Nephilidae</taxon>
        <taxon>Nephila</taxon>
    </lineage>
</organism>
<keyword evidence="2" id="KW-1185">Reference proteome</keyword>
<dbReference type="InterPro" id="IPR021109">
    <property type="entry name" value="Peptidase_aspartic_dom_sf"/>
</dbReference>
<comment type="caution">
    <text evidence="1">The sequence shown here is derived from an EMBL/GenBank/DDBJ whole genome shotgun (WGS) entry which is preliminary data.</text>
</comment>
<dbReference type="Proteomes" id="UP000887013">
    <property type="component" value="Unassembled WGS sequence"/>
</dbReference>
<reference evidence="1" key="1">
    <citation type="submission" date="2020-08" db="EMBL/GenBank/DDBJ databases">
        <title>Multicomponent nature underlies the extraordinary mechanical properties of spider dragline silk.</title>
        <authorList>
            <person name="Kono N."/>
            <person name="Nakamura H."/>
            <person name="Mori M."/>
            <person name="Yoshida Y."/>
            <person name="Ohtoshi R."/>
            <person name="Malay A.D."/>
            <person name="Moran D.A.P."/>
            <person name="Tomita M."/>
            <person name="Numata K."/>
            <person name="Arakawa K."/>
        </authorList>
    </citation>
    <scope>NUCLEOTIDE SEQUENCE</scope>
</reference>
<gene>
    <name evidence="1" type="primary">AVEN_112008_1</name>
    <name evidence="1" type="ORF">NPIL_572841</name>
</gene>
<dbReference type="EMBL" id="BMAW01064144">
    <property type="protein sequence ID" value="GFT43568.1"/>
    <property type="molecule type" value="Genomic_DNA"/>
</dbReference>
<protein>
    <submittedName>
        <fullName evidence="1">Uncharacterized protein</fullName>
    </submittedName>
</protein>
<dbReference type="Gene3D" id="2.40.70.10">
    <property type="entry name" value="Acid Proteases"/>
    <property type="match status" value="1"/>
</dbReference>
<proteinExistence type="predicted"/>
<evidence type="ECO:0000313" key="1">
    <source>
        <dbReference type="EMBL" id="GFT43568.1"/>
    </source>
</evidence>
<dbReference type="SUPFAM" id="SSF50630">
    <property type="entry name" value="Acid proteases"/>
    <property type="match status" value="1"/>
</dbReference>
<dbReference type="AlphaFoldDB" id="A0A8X6NZ23"/>
<dbReference type="OrthoDB" id="425619at2759"/>
<sequence>MAPSISLKTATAGKVAVHGKPNVFIECGSRKFQHKVYIADISDPCVLGLDFLRKFNFTVDLEENEIRTGEDEIPLL</sequence>
<evidence type="ECO:0000313" key="2">
    <source>
        <dbReference type="Proteomes" id="UP000887013"/>
    </source>
</evidence>
<name>A0A8X6NZ23_NEPPI</name>